<dbReference type="Pfam" id="PF11199">
    <property type="entry name" value="DUF2891"/>
    <property type="match status" value="1"/>
</dbReference>
<dbReference type="OrthoDB" id="9779797at2"/>
<dbReference type="EMBL" id="CP028136">
    <property type="protein sequence ID" value="AVR46977.1"/>
    <property type="molecule type" value="Genomic_DNA"/>
</dbReference>
<dbReference type="AlphaFoldDB" id="A0A2R3Z9P1"/>
<evidence type="ECO:0000313" key="2">
    <source>
        <dbReference type="Proteomes" id="UP000241507"/>
    </source>
</evidence>
<name>A0A2R3Z9P1_9FLAO</name>
<protein>
    <submittedName>
        <fullName evidence="1">DUF2891 domain-containing protein</fullName>
    </submittedName>
</protein>
<reference evidence="2" key="1">
    <citation type="submission" date="2018-03" db="EMBL/GenBank/DDBJ databases">
        <title>Gramella fulva sp. nov., isolated from a dry surface of tidal flat.</title>
        <authorList>
            <person name="Hwang S.H."/>
            <person name="Hwang W.M."/>
            <person name="Kang K."/>
            <person name="Ahn T.-Y."/>
        </authorList>
    </citation>
    <scope>NUCLEOTIDE SEQUENCE [LARGE SCALE GENOMIC DNA]</scope>
    <source>
        <strain evidence="2">SH35</strain>
    </source>
</reference>
<dbReference type="Proteomes" id="UP000241507">
    <property type="component" value="Chromosome"/>
</dbReference>
<dbReference type="KEGG" id="grs:C7S20_17915"/>
<accession>A0A2R3Z9P1</accession>
<evidence type="ECO:0000313" key="1">
    <source>
        <dbReference type="EMBL" id="AVR46977.1"/>
    </source>
</evidence>
<dbReference type="RefSeq" id="WP_107013748.1">
    <property type="nucleotide sequence ID" value="NZ_CP028136.1"/>
</dbReference>
<dbReference type="InterPro" id="IPR021365">
    <property type="entry name" value="DUF2891"/>
</dbReference>
<dbReference type="PROSITE" id="PS51257">
    <property type="entry name" value="PROKAR_LIPOPROTEIN"/>
    <property type="match status" value="1"/>
</dbReference>
<gene>
    <name evidence="1" type="ORF">C7S20_17915</name>
</gene>
<organism evidence="1 2">
    <name type="scientific">Christiangramia fulva</name>
    <dbReference type="NCBI Taxonomy" id="2126553"/>
    <lineage>
        <taxon>Bacteria</taxon>
        <taxon>Pseudomonadati</taxon>
        <taxon>Bacteroidota</taxon>
        <taxon>Flavobacteriia</taxon>
        <taxon>Flavobacteriales</taxon>
        <taxon>Flavobacteriaceae</taxon>
        <taxon>Christiangramia</taxon>
    </lineage>
</organism>
<proteinExistence type="predicted"/>
<keyword evidence="2" id="KW-1185">Reference proteome</keyword>
<sequence length="387" mass="44525">MKKLILIIVVFGLISCKGDRSEDIEKATDNTDSVSTEDLIPESLKNIDPVVLTTEEANKLVELPLKCINTEYPNKLGQTLENKAAIGEPHELHPAFYGCFDWHSSVHAHWSLITLLKNFPEIEKKEAVREALKNSLSEENIQGEIKYFKREESDSYERTYGWAWLLKLAEALKTWDDPLGQELYQNLQPLTQVIVQRFEEFLPKLNYPIRVGEHTNTAFALSFAYDYAKTVGNEEFMKIIKKRAEDFYLKDDNCPLSWEPSGYDFLSPCLEEVDIMRKVLPKNAFNLWMEDFMPQLKNKDFDMEVGEVSDRTDGKLVHLDGLNFSRAWVFYGLANEYPKKYGHLENLADKHVAKSFPNVVGDSYEGGHWLGTFAIYTLMKAGNPEKE</sequence>